<dbReference type="GO" id="GO:0015643">
    <property type="term" value="F:toxic substance binding"/>
    <property type="evidence" value="ECO:0007669"/>
    <property type="project" value="InterPro"/>
</dbReference>
<protein>
    <submittedName>
        <fullName evidence="3">Colicin E1 family microcin immunity protein</fullName>
    </submittedName>
</protein>
<dbReference type="GO" id="GO:0030153">
    <property type="term" value="P:bacteriocin immunity"/>
    <property type="evidence" value="ECO:0007669"/>
    <property type="project" value="UniProtKB-KW"/>
</dbReference>
<evidence type="ECO:0000256" key="2">
    <source>
        <dbReference type="SAM" id="Phobius"/>
    </source>
</evidence>
<reference evidence="3" key="1">
    <citation type="submission" date="2021-06" db="EMBL/GenBank/DDBJ databases">
        <title>Emergence of genetically related NDM-1-producing Providencia rettgeri strains in Argentina.</title>
        <authorList>
            <person name="Pasteran F."/>
            <person name="Meo A."/>
            <person name="Gomez S."/>
            <person name="Derdoy L."/>
            <person name="Albronoz E."/>
            <person name="Faccone D."/>
            <person name="Guerriero L."/>
            <person name="Archuby D."/>
            <person name="Tarzia A."/>
            <person name="Lopez M."/>
            <person name="Corso A."/>
        </authorList>
    </citation>
    <scope>NUCLEOTIDE SEQUENCE</scope>
    <source>
        <strain evidence="3">PreM15628</strain>
    </source>
</reference>
<proteinExistence type="predicted"/>
<dbReference type="AlphaFoldDB" id="A0AAJ4NKR0"/>
<keyword evidence="2" id="KW-0472">Membrane</keyword>
<keyword evidence="2" id="KW-1133">Transmembrane helix</keyword>
<dbReference type="Proteomes" id="UP000682358">
    <property type="component" value="Chromosome"/>
</dbReference>
<name>A0AAJ4NKR0_PRORE</name>
<feature type="transmembrane region" description="Helical" evidence="2">
    <location>
        <begin position="37"/>
        <end position="61"/>
    </location>
</feature>
<dbReference type="EMBL" id="CP076405">
    <property type="protein sequence ID" value="QWQ22305.1"/>
    <property type="molecule type" value="Genomic_DNA"/>
</dbReference>
<evidence type="ECO:0000313" key="4">
    <source>
        <dbReference type="Proteomes" id="UP000682358"/>
    </source>
</evidence>
<keyword evidence="2" id="KW-0812">Transmembrane</keyword>
<dbReference type="InterPro" id="IPR003061">
    <property type="entry name" value="Microcin"/>
</dbReference>
<evidence type="ECO:0000256" key="1">
    <source>
        <dbReference type="ARBA" id="ARBA00023025"/>
    </source>
</evidence>
<dbReference type="RefSeq" id="WP_140172534.1">
    <property type="nucleotide sequence ID" value="NZ_CAHPQZ010000019.1"/>
</dbReference>
<feature type="transmembrane region" description="Helical" evidence="2">
    <location>
        <begin position="6"/>
        <end position="25"/>
    </location>
</feature>
<feature type="transmembrane region" description="Helical" evidence="2">
    <location>
        <begin position="81"/>
        <end position="105"/>
    </location>
</feature>
<dbReference type="Pfam" id="PF03526">
    <property type="entry name" value="Microcin"/>
    <property type="match status" value="1"/>
</dbReference>
<evidence type="ECO:0000313" key="3">
    <source>
        <dbReference type="EMBL" id="QWQ22305.1"/>
    </source>
</evidence>
<gene>
    <name evidence="3" type="ORF">KOF27_08345</name>
</gene>
<sequence length="111" mass="12842">MNKKYYIQNMCWGWFMGALFLYSYLGSELKYKSLMLFISVVGIIIFPFAKWAVESFFLMFTTREFWNRGIFMDTAGKAGGLAIYGGVVFLLSIPITLVFIITLFIRRLSAK</sequence>
<keyword evidence="1" id="KW-0079">Bacteriocin immunity</keyword>
<organism evidence="3 4">
    <name type="scientific">Providencia rettgeri</name>
    <dbReference type="NCBI Taxonomy" id="587"/>
    <lineage>
        <taxon>Bacteria</taxon>
        <taxon>Pseudomonadati</taxon>
        <taxon>Pseudomonadota</taxon>
        <taxon>Gammaproteobacteria</taxon>
        <taxon>Enterobacterales</taxon>
        <taxon>Morganellaceae</taxon>
        <taxon>Providencia</taxon>
    </lineage>
</organism>
<accession>A0AAJ4NKR0</accession>